<name>A0A9W9NC36_9EURO</name>
<dbReference type="EMBL" id="JAPQKS010000008">
    <property type="protein sequence ID" value="KAJ5217120.1"/>
    <property type="molecule type" value="Genomic_DNA"/>
</dbReference>
<reference evidence="1" key="1">
    <citation type="submission" date="2022-11" db="EMBL/GenBank/DDBJ databases">
        <authorList>
            <person name="Petersen C."/>
        </authorList>
    </citation>
    <scope>NUCLEOTIDE SEQUENCE</scope>
    <source>
        <strain evidence="1">IBT 19713</strain>
    </source>
</reference>
<comment type="caution">
    <text evidence="1">The sequence shown here is derived from an EMBL/GenBank/DDBJ whole genome shotgun (WGS) entry which is preliminary data.</text>
</comment>
<proteinExistence type="predicted"/>
<dbReference type="AlphaFoldDB" id="A0A9W9NC36"/>
<dbReference type="Proteomes" id="UP001150941">
    <property type="component" value="Unassembled WGS sequence"/>
</dbReference>
<sequence>MPLQDSEHSNFNGESSTDLVVGVTSEQGLAVGGPGERDTLGVTALLALLDVLGLELINLALLLEVEDGDGAAGGSAQPVAVGGEDESVDLIAGVEGVEVLGLVQIPEHGGAVLATGGAEGSIGEMVTVLM</sequence>
<organism evidence="1 2">
    <name type="scientific">Penicillium chermesinum</name>
    <dbReference type="NCBI Taxonomy" id="63820"/>
    <lineage>
        <taxon>Eukaryota</taxon>
        <taxon>Fungi</taxon>
        <taxon>Dikarya</taxon>
        <taxon>Ascomycota</taxon>
        <taxon>Pezizomycotina</taxon>
        <taxon>Eurotiomycetes</taxon>
        <taxon>Eurotiomycetidae</taxon>
        <taxon>Eurotiales</taxon>
        <taxon>Aspergillaceae</taxon>
        <taxon>Penicillium</taxon>
    </lineage>
</organism>
<dbReference type="GeneID" id="83206727"/>
<dbReference type="RefSeq" id="XP_058325991.1">
    <property type="nucleotide sequence ID" value="XM_058479423.1"/>
</dbReference>
<evidence type="ECO:0000313" key="2">
    <source>
        <dbReference type="Proteomes" id="UP001150941"/>
    </source>
</evidence>
<protein>
    <submittedName>
        <fullName evidence="1">Uncharacterized protein</fullName>
    </submittedName>
</protein>
<gene>
    <name evidence="1" type="ORF">N7468_010128</name>
</gene>
<evidence type="ECO:0000313" key="1">
    <source>
        <dbReference type="EMBL" id="KAJ5217120.1"/>
    </source>
</evidence>
<keyword evidence="2" id="KW-1185">Reference proteome</keyword>
<reference evidence="1" key="2">
    <citation type="journal article" date="2023" name="IMA Fungus">
        <title>Comparative genomic study of the Penicillium genus elucidates a diverse pangenome and 15 lateral gene transfer events.</title>
        <authorList>
            <person name="Petersen C."/>
            <person name="Sorensen T."/>
            <person name="Nielsen M.R."/>
            <person name="Sondergaard T.E."/>
            <person name="Sorensen J.L."/>
            <person name="Fitzpatrick D.A."/>
            <person name="Frisvad J.C."/>
            <person name="Nielsen K.L."/>
        </authorList>
    </citation>
    <scope>NUCLEOTIDE SEQUENCE</scope>
    <source>
        <strain evidence="1">IBT 19713</strain>
    </source>
</reference>
<accession>A0A9W9NC36</accession>